<dbReference type="PROSITE" id="PS01261">
    <property type="entry name" value="UPF0020"/>
    <property type="match status" value="1"/>
</dbReference>
<dbReference type="Gene3D" id="3.40.50.150">
    <property type="entry name" value="Vaccinia Virus protein VP39"/>
    <property type="match status" value="1"/>
</dbReference>
<dbReference type="SMART" id="SM00981">
    <property type="entry name" value="THUMP"/>
    <property type="match status" value="1"/>
</dbReference>
<dbReference type="InterPro" id="IPR004114">
    <property type="entry name" value="THUMP_dom"/>
</dbReference>
<evidence type="ECO:0000256" key="2">
    <source>
        <dbReference type="ARBA" id="ARBA00022679"/>
    </source>
</evidence>
<dbReference type="GO" id="GO:0052915">
    <property type="term" value="F:23S rRNA (guanine(2445)-N(2))-methyltransferase activity"/>
    <property type="evidence" value="ECO:0007669"/>
    <property type="project" value="UniProtKB-EC"/>
</dbReference>
<keyword evidence="1 5" id="KW-0489">Methyltransferase</keyword>
<dbReference type="PANTHER" id="PTHR47313">
    <property type="entry name" value="RIBOSOMAL RNA LARGE SUBUNIT METHYLTRANSFERASE K/L"/>
    <property type="match status" value="1"/>
</dbReference>
<dbReference type="EMBL" id="LN827929">
    <property type="protein sequence ID" value="CEZ19843.1"/>
    <property type="molecule type" value="Genomic_DNA"/>
</dbReference>
<dbReference type="InterPro" id="IPR054170">
    <property type="entry name" value="RlmL_1st"/>
</dbReference>
<dbReference type="Pfam" id="PF01170">
    <property type="entry name" value="UPF0020"/>
    <property type="match status" value="1"/>
</dbReference>
<dbReference type="GO" id="GO:0003723">
    <property type="term" value="F:RNA binding"/>
    <property type="evidence" value="ECO:0007669"/>
    <property type="project" value="UniProtKB-UniRule"/>
</dbReference>
<organism evidence="5 6">
    <name type="scientific">Candidatus Methylopumilus planktonicus</name>
    <dbReference type="NCBI Taxonomy" id="1581557"/>
    <lineage>
        <taxon>Bacteria</taxon>
        <taxon>Pseudomonadati</taxon>
        <taxon>Pseudomonadota</taxon>
        <taxon>Betaproteobacteria</taxon>
        <taxon>Nitrosomonadales</taxon>
        <taxon>Methylophilaceae</taxon>
        <taxon>Candidatus Methylopumilus</taxon>
    </lineage>
</organism>
<evidence type="ECO:0000313" key="6">
    <source>
        <dbReference type="Proteomes" id="UP000064007"/>
    </source>
</evidence>
<reference evidence="6" key="1">
    <citation type="submission" date="2014-12" db="EMBL/GenBank/DDBJ databases">
        <authorList>
            <person name="Salcher M.M."/>
        </authorList>
    </citation>
    <scope>NUCLEOTIDE SEQUENCE [LARGE SCALE GENOMIC DNA]</scope>
    <source>
        <strain evidence="6">MMS-10A-171</strain>
    </source>
</reference>
<dbReference type="InterPro" id="IPR000241">
    <property type="entry name" value="RlmKL-like_Mtase"/>
</dbReference>
<dbReference type="KEGG" id="mbat:BN1208_0959"/>
<dbReference type="InterPro" id="IPR029063">
    <property type="entry name" value="SAM-dependent_MTases_sf"/>
</dbReference>
<evidence type="ECO:0000259" key="4">
    <source>
        <dbReference type="PROSITE" id="PS51165"/>
    </source>
</evidence>
<dbReference type="STRING" id="1581557.BN1208_0959"/>
<dbReference type="PRINTS" id="PR00507">
    <property type="entry name" value="N12N6MTFRASE"/>
</dbReference>
<name>A0A0D6EX67_9PROT</name>
<protein>
    <submittedName>
        <fullName evidence="5">Ribosomal RNA large subunit methyltransferase L</fullName>
        <ecNumber evidence="5">2.1.1.173</ecNumber>
    </submittedName>
</protein>
<keyword evidence="6" id="KW-1185">Reference proteome</keyword>
<dbReference type="PROSITE" id="PS00092">
    <property type="entry name" value="N6_MTASE"/>
    <property type="match status" value="1"/>
</dbReference>
<dbReference type="SUPFAM" id="SSF53335">
    <property type="entry name" value="S-adenosyl-L-methionine-dependent methyltransferases"/>
    <property type="match status" value="1"/>
</dbReference>
<dbReference type="PANTHER" id="PTHR47313:SF1">
    <property type="entry name" value="RIBOSOMAL RNA LARGE SUBUNIT METHYLTRANSFERASE K_L"/>
    <property type="match status" value="1"/>
</dbReference>
<dbReference type="HOGENOM" id="CLU_032119_3_0_4"/>
<keyword evidence="3" id="KW-0694">RNA-binding</keyword>
<dbReference type="Proteomes" id="UP000064007">
    <property type="component" value="Chromosome 1"/>
</dbReference>
<dbReference type="CDD" id="cd11715">
    <property type="entry name" value="THUMP_AdoMetMT"/>
    <property type="match status" value="1"/>
</dbReference>
<dbReference type="EC" id="2.1.1.173" evidence="5"/>
<dbReference type="Gene3D" id="3.30.2130.30">
    <property type="match status" value="1"/>
</dbReference>
<dbReference type="OrthoDB" id="9809404at2"/>
<dbReference type="InterPro" id="IPR002052">
    <property type="entry name" value="DNA_methylase_N6_adenine_CS"/>
</dbReference>
<evidence type="ECO:0000313" key="5">
    <source>
        <dbReference type="EMBL" id="CEZ19843.1"/>
    </source>
</evidence>
<dbReference type="Pfam" id="PF22020">
    <property type="entry name" value="RlmL_1st"/>
    <property type="match status" value="1"/>
</dbReference>
<keyword evidence="2 5" id="KW-0808">Transferase</keyword>
<dbReference type="GO" id="GO:0070043">
    <property type="term" value="F:rRNA (guanine-N7-)-methyltransferase activity"/>
    <property type="evidence" value="ECO:0007669"/>
    <property type="project" value="TreeGrafter"/>
</dbReference>
<dbReference type="Pfam" id="PF02926">
    <property type="entry name" value="THUMP"/>
    <property type="match status" value="1"/>
</dbReference>
<proteinExistence type="predicted"/>
<gene>
    <name evidence="5" type="primary">rlmL</name>
    <name evidence="5" type="ORF">BN1208_0959</name>
</gene>
<sequence>MNFQFFATCPRGLEALLADELLAQHALKIIVTDGGVSFEGNLETMYRVNLHSRIATRIMSRVGQGSYTSEEDIYKATFKLNWPSWFKVNQTIRVKVTGVKCPLKSLDFVTLRIKDAVCDRFRVEGALRPSVSVRDPDVRIHAYLTHDQYQLYLDTSGAPLYQRGFRDVSVIAPLRENLAAGIIMLSGWIPGTPFLDPMCGSGTFLIEAAMMAVNQPPGMKRTFGFQKLTSFDEGLWKKIENEAMNKMKPIEFLDIYGSDMDLRAVRVARHNLKVAGLEEVAKVMQSDFIKLEPPASEGTLVTNPPYGQRIGEDEDLKEVYPAWAKHMKESFGGWNTYFLTADLEMPKDMRLKPTKKTPLYNGALECRLFEIKMVAGSNRKPKD</sequence>
<feature type="domain" description="THUMP" evidence="4">
    <location>
        <begin position="44"/>
        <end position="155"/>
    </location>
</feature>
<evidence type="ECO:0000256" key="3">
    <source>
        <dbReference type="PROSITE-ProRule" id="PRU00529"/>
    </source>
</evidence>
<dbReference type="InterPro" id="IPR053943">
    <property type="entry name" value="RlmKL-like_Mtase_CS"/>
</dbReference>
<dbReference type="AlphaFoldDB" id="A0A0D6EX67"/>
<evidence type="ECO:0000256" key="1">
    <source>
        <dbReference type="ARBA" id="ARBA00022603"/>
    </source>
</evidence>
<dbReference type="PROSITE" id="PS51165">
    <property type="entry name" value="THUMP"/>
    <property type="match status" value="1"/>
</dbReference>
<dbReference type="RefSeq" id="WP_046488377.1">
    <property type="nucleotide sequence ID" value="NZ_LN827929.1"/>
</dbReference>
<accession>A0A0D6EX67</accession>